<gene>
    <name evidence="2" type="ORF">RhiirA4_456860</name>
</gene>
<evidence type="ECO:0000313" key="3">
    <source>
        <dbReference type="Proteomes" id="UP000234323"/>
    </source>
</evidence>
<feature type="region of interest" description="Disordered" evidence="1">
    <location>
        <begin position="45"/>
        <end position="100"/>
    </location>
</feature>
<keyword evidence="3" id="KW-1185">Reference proteome</keyword>
<name>A0A2I1G8P2_9GLOM</name>
<comment type="caution">
    <text evidence="2">The sequence shown here is derived from an EMBL/GenBank/DDBJ whole genome shotgun (WGS) entry which is preliminary data.</text>
</comment>
<evidence type="ECO:0000256" key="1">
    <source>
        <dbReference type="SAM" id="MobiDB-lite"/>
    </source>
</evidence>
<organism evidence="2 3">
    <name type="scientific">Rhizophagus irregularis</name>
    <dbReference type="NCBI Taxonomy" id="588596"/>
    <lineage>
        <taxon>Eukaryota</taxon>
        <taxon>Fungi</taxon>
        <taxon>Fungi incertae sedis</taxon>
        <taxon>Mucoromycota</taxon>
        <taxon>Glomeromycotina</taxon>
        <taxon>Glomeromycetes</taxon>
        <taxon>Glomerales</taxon>
        <taxon>Glomeraceae</taxon>
        <taxon>Rhizophagus</taxon>
    </lineage>
</organism>
<feature type="compositionally biased region" description="Polar residues" evidence="1">
    <location>
        <begin position="82"/>
        <end position="100"/>
    </location>
</feature>
<accession>A0A2I1G8P2</accession>
<proteinExistence type="predicted"/>
<sequence length="120" mass="13623">MLERQMLERRLKLKEAWKKFEDIKHLKITFTKVKVHSVEQAHLLPDGLPRQEYQLSQPAEASKETSTERTPKETSKPVAHSESPTTSRPVTPTLPSFSQSANVINVTINNNYAGAPDEQE</sequence>
<dbReference type="Proteomes" id="UP000234323">
    <property type="component" value="Unassembled WGS sequence"/>
</dbReference>
<evidence type="ECO:0000313" key="2">
    <source>
        <dbReference type="EMBL" id="PKY42959.1"/>
    </source>
</evidence>
<dbReference type="EMBL" id="LLXI01000227">
    <property type="protein sequence ID" value="PKY42959.1"/>
    <property type="molecule type" value="Genomic_DNA"/>
</dbReference>
<reference evidence="2 3" key="1">
    <citation type="submission" date="2015-10" db="EMBL/GenBank/DDBJ databases">
        <title>Genome analyses suggest a sexual origin of heterokaryosis in a supposedly ancient asexual fungus.</title>
        <authorList>
            <person name="Ropars J."/>
            <person name="Sedzielewska K."/>
            <person name="Noel J."/>
            <person name="Charron P."/>
            <person name="Farinelli L."/>
            <person name="Marton T."/>
            <person name="Kruger M."/>
            <person name="Pelin A."/>
            <person name="Brachmann A."/>
            <person name="Corradi N."/>
        </authorList>
    </citation>
    <scope>NUCLEOTIDE SEQUENCE [LARGE SCALE GENOMIC DNA]</scope>
    <source>
        <strain evidence="2 3">A4</strain>
    </source>
</reference>
<dbReference type="AlphaFoldDB" id="A0A2I1G8P2"/>
<protein>
    <submittedName>
        <fullName evidence="2">Uncharacterized protein</fullName>
    </submittedName>
</protein>
<feature type="compositionally biased region" description="Basic and acidic residues" evidence="1">
    <location>
        <begin position="61"/>
        <end position="75"/>
    </location>
</feature>